<proteinExistence type="predicted"/>
<accession>A0A6N7XWG6</accession>
<evidence type="ECO:0000313" key="3">
    <source>
        <dbReference type="Proteomes" id="UP000469523"/>
    </source>
</evidence>
<comment type="caution">
    <text evidence="2">The sequence shown here is derived from an EMBL/GenBank/DDBJ whole genome shotgun (WGS) entry which is preliminary data.</text>
</comment>
<name>A0A6N7XWG6_9FIRM</name>
<protein>
    <submittedName>
        <fullName evidence="2">Alpha/beta hydrolase</fullName>
    </submittedName>
</protein>
<dbReference type="Pfam" id="PF00561">
    <property type="entry name" value="Abhydrolase_1"/>
    <property type="match status" value="1"/>
</dbReference>
<sequence length="289" mass="33326">MDNMDYEYKVVGNGNTILVIDVGIGNSFYDLYPLFEEIKDYFTVIIYHRQGYGKSSLPKSPRTTRNIAYELNTMLKEIGIKEKYILMGHSFGGLCVQQYAKMYPNEIKAIVLLDSTSYNLAQLDNLDTPIINSHTSINKMADLFNELSLESREELISQNTDMVSKYEKYVGSEELQDVVEFFGNPNLYKTVADEFANWIHDGEDIKSMDTFPDVPLRVIARDKMASVRDWMKYDIPEEEAVRHENKWRELQEELTLLSNQGELIIASGSDHLIYIDRPDIVIECLKSLI</sequence>
<gene>
    <name evidence="2" type="ORF">FYJ83_05360</name>
</gene>
<dbReference type="Gene3D" id="3.40.50.1820">
    <property type="entry name" value="alpha/beta hydrolase"/>
    <property type="match status" value="1"/>
</dbReference>
<dbReference type="SUPFAM" id="SSF53474">
    <property type="entry name" value="alpha/beta-Hydrolases"/>
    <property type="match status" value="1"/>
</dbReference>
<dbReference type="GO" id="GO:0016787">
    <property type="term" value="F:hydrolase activity"/>
    <property type="evidence" value="ECO:0007669"/>
    <property type="project" value="UniProtKB-KW"/>
</dbReference>
<dbReference type="Proteomes" id="UP000469523">
    <property type="component" value="Unassembled WGS sequence"/>
</dbReference>
<keyword evidence="3" id="KW-1185">Reference proteome</keyword>
<reference evidence="2 3" key="1">
    <citation type="submission" date="2019-09" db="EMBL/GenBank/DDBJ databases">
        <title>In-depth cultivation of the pig gut microbiome towards novel bacterial diversity and tailored functional studies.</title>
        <authorList>
            <person name="Wylensek D."/>
            <person name="Hitch T.C.A."/>
            <person name="Clavel T."/>
        </authorList>
    </citation>
    <scope>NUCLEOTIDE SEQUENCE [LARGE SCALE GENOMIC DNA]</scope>
    <source>
        <strain evidence="2 3">WCA3-693-APC-4?</strain>
    </source>
</reference>
<evidence type="ECO:0000313" key="2">
    <source>
        <dbReference type="EMBL" id="MSU00894.1"/>
    </source>
</evidence>
<evidence type="ECO:0000259" key="1">
    <source>
        <dbReference type="Pfam" id="PF00561"/>
    </source>
</evidence>
<dbReference type="InterPro" id="IPR029058">
    <property type="entry name" value="AB_hydrolase_fold"/>
</dbReference>
<feature type="domain" description="AB hydrolase-1" evidence="1">
    <location>
        <begin position="23"/>
        <end position="123"/>
    </location>
</feature>
<organism evidence="2 3">
    <name type="scientific">Tissierella pigra</name>
    <dbReference type="NCBI Taxonomy" id="2607614"/>
    <lineage>
        <taxon>Bacteria</taxon>
        <taxon>Bacillati</taxon>
        <taxon>Bacillota</taxon>
        <taxon>Tissierellia</taxon>
        <taxon>Tissierellales</taxon>
        <taxon>Tissierellaceae</taxon>
        <taxon>Tissierella</taxon>
    </lineage>
</organism>
<dbReference type="AlphaFoldDB" id="A0A6N7XWG6"/>
<dbReference type="PANTHER" id="PTHR43798:SF33">
    <property type="entry name" value="HYDROLASE, PUTATIVE (AFU_ORTHOLOGUE AFUA_2G14860)-RELATED"/>
    <property type="match status" value="1"/>
</dbReference>
<dbReference type="GO" id="GO:0016020">
    <property type="term" value="C:membrane"/>
    <property type="evidence" value="ECO:0007669"/>
    <property type="project" value="TreeGrafter"/>
</dbReference>
<dbReference type="EMBL" id="VUNQ01000008">
    <property type="protein sequence ID" value="MSU00894.1"/>
    <property type="molecule type" value="Genomic_DNA"/>
</dbReference>
<dbReference type="PANTHER" id="PTHR43798">
    <property type="entry name" value="MONOACYLGLYCEROL LIPASE"/>
    <property type="match status" value="1"/>
</dbReference>
<dbReference type="InterPro" id="IPR000073">
    <property type="entry name" value="AB_hydrolase_1"/>
</dbReference>
<keyword evidence="2" id="KW-0378">Hydrolase</keyword>
<dbReference type="InterPro" id="IPR050266">
    <property type="entry name" value="AB_hydrolase_sf"/>
</dbReference>